<dbReference type="InterPro" id="IPR009057">
    <property type="entry name" value="Homeodomain-like_sf"/>
</dbReference>
<proteinExistence type="predicted"/>
<dbReference type="AlphaFoldDB" id="A0A3M7RIE2"/>
<protein>
    <recommendedName>
        <fullName evidence="3">HTH psq-type domain-containing protein</fullName>
    </recommendedName>
</protein>
<dbReference type="Proteomes" id="UP000276133">
    <property type="component" value="Unassembled WGS sequence"/>
</dbReference>
<keyword evidence="2" id="KW-1185">Reference proteome</keyword>
<evidence type="ECO:0000313" key="1">
    <source>
        <dbReference type="EMBL" id="RNA23177.1"/>
    </source>
</evidence>
<dbReference type="Gene3D" id="1.10.10.60">
    <property type="entry name" value="Homeodomain-like"/>
    <property type="match status" value="1"/>
</dbReference>
<dbReference type="OrthoDB" id="125347at2759"/>
<gene>
    <name evidence="1" type="ORF">BpHYR1_037880</name>
</gene>
<evidence type="ECO:0000313" key="2">
    <source>
        <dbReference type="Proteomes" id="UP000276133"/>
    </source>
</evidence>
<name>A0A3M7RIE2_BRAPC</name>
<comment type="caution">
    <text evidence="1">The sequence shown here is derived from an EMBL/GenBank/DDBJ whole genome shotgun (WGS) entry which is preliminary data.</text>
</comment>
<evidence type="ECO:0008006" key="3">
    <source>
        <dbReference type="Google" id="ProtNLM"/>
    </source>
</evidence>
<accession>A0A3M7RIE2</accession>
<organism evidence="1 2">
    <name type="scientific">Brachionus plicatilis</name>
    <name type="common">Marine rotifer</name>
    <name type="synonym">Brachionus muelleri</name>
    <dbReference type="NCBI Taxonomy" id="10195"/>
    <lineage>
        <taxon>Eukaryota</taxon>
        <taxon>Metazoa</taxon>
        <taxon>Spiralia</taxon>
        <taxon>Gnathifera</taxon>
        <taxon>Rotifera</taxon>
        <taxon>Eurotatoria</taxon>
        <taxon>Monogononta</taxon>
        <taxon>Pseudotrocha</taxon>
        <taxon>Ploima</taxon>
        <taxon>Brachionidae</taxon>
        <taxon>Brachionus</taxon>
    </lineage>
</organism>
<sequence>MVKIDLEKRVKNFFKNIPFESLFLGLLTASSTFCGKSTIKATPGFKQPFSLYSVFVGGISSRKSNCIELIKDEFTKVFKICSLLKINDENRSLMQFWDEFQTLLSSYSKYNSDGNFSRSFILSVYNGSKDYSIHASFGKATGQLVRLSGVIHCLDQKMNILTEIDNINELDYEELTKILVDKTYSNIITRKNVEKAINLNEYFLKQKLYLAGFIELTNTNQLTEIVHLCGNLSKKLTIDEIIEAKILISLKNSIVYLSEFSRKKFGKELDFIRASEFESIIDHRKSAIGIEYKLKFDSSPYYRWVQENFIQKWPNALNVYLKRINNRDESKCNVDKDLCFNKRKTGGIVTGITSCGLILHFNEIVKEESLSSLQYNACHLSEYIDKHSDNISKELIFLIDRFHLRNHTRDTCRVFYSCDNYGELNDLNTQTCEQIFSDISRYKHSCISPETKIEIIKKHCDQKITTTTLSKEYGVNTSTISTILSSKAKISEPYEKNLCGHEKKRIKLSSYDDVLKSVLCWFEQVQKYTGFNGDFLFGDLESECNENDDFKEIWTFEKKLNFEKYAYVSIDSNLPARGSLSDIKIINSISNAENKDDSDSEVEDITKPKKSDFSSKLLKILY</sequence>
<reference evidence="1 2" key="1">
    <citation type="journal article" date="2018" name="Sci. Rep.">
        <title>Genomic signatures of local adaptation to the degree of environmental predictability in rotifers.</title>
        <authorList>
            <person name="Franch-Gras L."/>
            <person name="Hahn C."/>
            <person name="Garcia-Roger E.M."/>
            <person name="Carmona M.J."/>
            <person name="Serra M."/>
            <person name="Gomez A."/>
        </authorList>
    </citation>
    <scope>NUCLEOTIDE SEQUENCE [LARGE SCALE GENOMIC DNA]</scope>
    <source>
        <strain evidence="1">HYR1</strain>
    </source>
</reference>
<dbReference type="EMBL" id="REGN01003340">
    <property type="protein sequence ID" value="RNA23177.1"/>
    <property type="molecule type" value="Genomic_DNA"/>
</dbReference>
<dbReference type="SUPFAM" id="SSF46689">
    <property type="entry name" value="Homeodomain-like"/>
    <property type="match status" value="1"/>
</dbReference>